<dbReference type="OrthoDB" id="10431652at2759"/>
<protein>
    <submittedName>
        <fullName evidence="1">Uncharacterized protein</fullName>
    </submittedName>
</protein>
<reference evidence="1 2" key="1">
    <citation type="submission" date="2018-07" db="EMBL/GenBank/DDBJ databases">
        <title>A high quality draft genome assembly of the barn swallow (H. rustica rustica).</title>
        <authorList>
            <person name="Formenti G."/>
            <person name="Chiara M."/>
            <person name="Poveda L."/>
            <person name="Francoijs K.-J."/>
            <person name="Bonisoli-Alquati A."/>
            <person name="Canova L."/>
            <person name="Gianfranceschi L."/>
            <person name="Horner D.S."/>
            <person name="Saino N."/>
        </authorList>
    </citation>
    <scope>NUCLEOTIDE SEQUENCE [LARGE SCALE GENOMIC DNA]</scope>
    <source>
        <strain evidence="1">Chelidonia</strain>
        <tissue evidence="1">Blood</tissue>
    </source>
</reference>
<dbReference type="EMBL" id="QRBI01000120">
    <property type="protein sequence ID" value="RMC07342.1"/>
    <property type="molecule type" value="Genomic_DNA"/>
</dbReference>
<evidence type="ECO:0000313" key="2">
    <source>
        <dbReference type="Proteomes" id="UP000269221"/>
    </source>
</evidence>
<proteinExistence type="predicted"/>
<name>A0A3M0K279_HIRRU</name>
<dbReference type="Proteomes" id="UP000269221">
    <property type="component" value="Unassembled WGS sequence"/>
</dbReference>
<keyword evidence="2" id="KW-1185">Reference proteome</keyword>
<gene>
    <name evidence="1" type="ORF">DUI87_16802</name>
</gene>
<sequence>MLKEAEDLKAQDMENVETLNASFALAFMVCGKIRVRPPGRHCWAYGGQDTGNSQRGFAKDNQSDCVDGKTLEHVGWGAVDASSLKVSKTNLDGALSNLV</sequence>
<evidence type="ECO:0000313" key="1">
    <source>
        <dbReference type="EMBL" id="RMC07342.1"/>
    </source>
</evidence>
<dbReference type="AlphaFoldDB" id="A0A3M0K279"/>
<organism evidence="1 2">
    <name type="scientific">Hirundo rustica rustica</name>
    <dbReference type="NCBI Taxonomy" id="333673"/>
    <lineage>
        <taxon>Eukaryota</taxon>
        <taxon>Metazoa</taxon>
        <taxon>Chordata</taxon>
        <taxon>Craniata</taxon>
        <taxon>Vertebrata</taxon>
        <taxon>Euteleostomi</taxon>
        <taxon>Archelosauria</taxon>
        <taxon>Archosauria</taxon>
        <taxon>Dinosauria</taxon>
        <taxon>Saurischia</taxon>
        <taxon>Theropoda</taxon>
        <taxon>Coelurosauria</taxon>
        <taxon>Aves</taxon>
        <taxon>Neognathae</taxon>
        <taxon>Neoaves</taxon>
        <taxon>Telluraves</taxon>
        <taxon>Australaves</taxon>
        <taxon>Passeriformes</taxon>
        <taxon>Sylvioidea</taxon>
        <taxon>Hirundinidae</taxon>
        <taxon>Hirundo</taxon>
    </lineage>
</organism>
<accession>A0A3M0K279</accession>
<comment type="caution">
    <text evidence="1">The sequence shown here is derived from an EMBL/GenBank/DDBJ whole genome shotgun (WGS) entry which is preliminary data.</text>
</comment>